<reference evidence="5" key="1">
    <citation type="submission" date="2010-02" db="EMBL/GenBank/DDBJ databases">
        <title>Complete sequence of Ferroglobus placidus DSM 10642.</title>
        <authorList>
            <consortium name="US DOE Joint Genome Institute"/>
            <person name="Lucas S."/>
            <person name="Copeland A."/>
            <person name="Lapidus A."/>
            <person name="Cheng J.-F."/>
            <person name="Bruce D."/>
            <person name="Goodwin L."/>
            <person name="Pitluck S."/>
            <person name="Saunders E."/>
            <person name="Brettin T."/>
            <person name="Detter J.C."/>
            <person name="Han C."/>
            <person name="Tapia R."/>
            <person name="Larimer F."/>
            <person name="Land M."/>
            <person name="Hauser L."/>
            <person name="Kyrpides N."/>
            <person name="Ivanova N."/>
            <person name="Holmes D."/>
            <person name="Lovley D."/>
            <person name="Kyrpides N."/>
            <person name="Anderson I.J."/>
            <person name="Woyke T."/>
        </authorList>
    </citation>
    <scope>NUCLEOTIDE SEQUENCE [LARGE SCALE GENOMIC DNA]</scope>
    <source>
        <strain evidence="5">DSM 10642 / AEDII12DO</strain>
    </source>
</reference>
<dbReference type="EMBL" id="CP001899">
    <property type="protein sequence ID" value="ADC65806.1"/>
    <property type="molecule type" value="Genomic_DNA"/>
</dbReference>
<protein>
    <submittedName>
        <fullName evidence="4">Mannosephosphate isomerase, putative</fullName>
    </submittedName>
</protein>
<gene>
    <name evidence="4" type="ordered locus">Ferp_1660</name>
</gene>
<dbReference type="SUPFAM" id="SSF51182">
    <property type="entry name" value="RmlC-like cupins"/>
    <property type="match status" value="1"/>
</dbReference>
<dbReference type="PANTHER" id="PTHR42742">
    <property type="entry name" value="TRANSCRIPTIONAL REPRESSOR MPRA"/>
    <property type="match status" value="1"/>
</dbReference>
<dbReference type="CDD" id="cd07010">
    <property type="entry name" value="cupin_PMI_type_I_N_bac"/>
    <property type="match status" value="1"/>
</dbReference>
<dbReference type="RefSeq" id="WP_012966146.1">
    <property type="nucleotide sequence ID" value="NC_013849.1"/>
</dbReference>
<proteinExistence type="predicted"/>
<dbReference type="AlphaFoldDB" id="D3RZ93"/>
<keyword evidence="4" id="KW-0413">Isomerase</keyword>
<keyword evidence="5" id="KW-1185">Reference proteome</keyword>
<dbReference type="Proteomes" id="UP000002613">
    <property type="component" value="Chromosome"/>
</dbReference>
<dbReference type="Gene3D" id="2.60.120.10">
    <property type="entry name" value="Jelly Rolls"/>
    <property type="match status" value="1"/>
</dbReference>
<dbReference type="GeneID" id="8779185"/>
<dbReference type="GO" id="GO:0004476">
    <property type="term" value="F:mannose-6-phosphate isomerase activity"/>
    <property type="evidence" value="ECO:0007669"/>
    <property type="project" value="InterPro"/>
</dbReference>
<dbReference type="GO" id="GO:0008270">
    <property type="term" value="F:zinc ion binding"/>
    <property type="evidence" value="ECO:0007669"/>
    <property type="project" value="InterPro"/>
</dbReference>
<name>D3RZ93_FERPA</name>
<evidence type="ECO:0000313" key="4">
    <source>
        <dbReference type="EMBL" id="ADC65806.1"/>
    </source>
</evidence>
<evidence type="ECO:0000259" key="3">
    <source>
        <dbReference type="Pfam" id="PF20511"/>
    </source>
</evidence>
<dbReference type="HOGENOM" id="CLU_1010492_0_0_2"/>
<evidence type="ECO:0000256" key="2">
    <source>
        <dbReference type="ARBA" id="ARBA00022833"/>
    </source>
</evidence>
<evidence type="ECO:0000313" key="5">
    <source>
        <dbReference type="Proteomes" id="UP000002613"/>
    </source>
</evidence>
<dbReference type="PaxDb" id="589924-Ferp_1660"/>
<keyword evidence="2" id="KW-0862">Zinc</keyword>
<dbReference type="KEGG" id="fpl:Ferp_1660"/>
<accession>D3RZ93</accession>
<dbReference type="InterPro" id="IPR011051">
    <property type="entry name" value="RmlC_Cupin_sf"/>
</dbReference>
<dbReference type="STRING" id="589924.Ferp_1660"/>
<feature type="domain" description="Phosphomannose isomerase type I catalytic" evidence="3">
    <location>
        <begin position="28"/>
        <end position="102"/>
    </location>
</feature>
<sequence>MEVVVKNVPLLKKKDWAGDRLSKYKGGEKIGESWEVSTHFSGISEVIYNGKVIPLTEFVKKFEDVLSFSEFPIMVKLLDVGKLLSVQVHPSDEMAKKLGEKDRGKSEGWIALSEGKVYLGMKDYSKEATIENLVAFEAEVFDTFPIYPGTVHTAENIFLLEVSTPSDLTYRIYDPYGRETHLGKAKYCVREVKISKGRMKLEMEEFCAEVVEVNGEKSFQDDKVNVIVALNEVFIKSKNSLKLNDYESCIVLPDNEYAVEGKGFVVRIYPLKSND</sequence>
<dbReference type="InterPro" id="IPR046457">
    <property type="entry name" value="PMI_typeI_cat"/>
</dbReference>
<evidence type="ECO:0000256" key="1">
    <source>
        <dbReference type="ARBA" id="ARBA00022723"/>
    </source>
</evidence>
<dbReference type="InterPro" id="IPR014710">
    <property type="entry name" value="RmlC-like_jellyroll"/>
</dbReference>
<dbReference type="Pfam" id="PF20511">
    <property type="entry name" value="PMI_typeI_cat"/>
    <property type="match status" value="1"/>
</dbReference>
<dbReference type="InterPro" id="IPR051804">
    <property type="entry name" value="Carb_Metab_Reg_Kinase/Isom"/>
</dbReference>
<dbReference type="OrthoDB" id="359205at2157"/>
<keyword evidence="1" id="KW-0479">Metal-binding</keyword>
<organism evidence="4 5">
    <name type="scientific">Ferroglobus placidus (strain DSM 10642 / AEDII12DO)</name>
    <dbReference type="NCBI Taxonomy" id="589924"/>
    <lineage>
        <taxon>Archaea</taxon>
        <taxon>Methanobacteriati</taxon>
        <taxon>Methanobacteriota</taxon>
        <taxon>Archaeoglobi</taxon>
        <taxon>Archaeoglobales</taxon>
        <taxon>Archaeoglobaceae</taxon>
        <taxon>Ferroglobus</taxon>
    </lineage>
</organism>
<dbReference type="PANTHER" id="PTHR42742:SF3">
    <property type="entry name" value="FRUCTOKINASE"/>
    <property type="match status" value="1"/>
</dbReference>
<dbReference type="eggNOG" id="arCOG10219">
    <property type="taxonomic scope" value="Archaea"/>
</dbReference>
<reference evidence="4 5" key="2">
    <citation type="journal article" date="2011" name="Stand. Genomic Sci.">
        <title>Complete genome sequence of Ferroglobus placidus AEDII12DO.</title>
        <authorList>
            <person name="Anderson I."/>
            <person name="Risso C."/>
            <person name="Holmes D."/>
            <person name="Lucas S."/>
            <person name="Copeland A."/>
            <person name="Lapidus A."/>
            <person name="Cheng J.F."/>
            <person name="Bruce D."/>
            <person name="Goodwin L."/>
            <person name="Pitluck S."/>
            <person name="Saunders E."/>
            <person name="Brettin T."/>
            <person name="Detter J.C."/>
            <person name="Han C."/>
            <person name="Tapia R."/>
            <person name="Larimer F."/>
            <person name="Land M."/>
            <person name="Hauser L."/>
            <person name="Woyke T."/>
            <person name="Lovley D."/>
            <person name="Kyrpides N."/>
            <person name="Ivanova N."/>
        </authorList>
    </citation>
    <scope>NUCLEOTIDE SEQUENCE [LARGE SCALE GENOMIC DNA]</scope>
    <source>
        <strain evidence="5">DSM 10642 / AEDII12DO</strain>
    </source>
</reference>